<feature type="chain" id="PRO_5005252259" description="Rap1a immunity protein domain-containing protein" evidence="1">
    <location>
        <begin position="19"/>
        <end position="116"/>
    </location>
</feature>
<dbReference type="EMBL" id="LDOU01000015">
    <property type="protein sequence ID" value="KLV07996.1"/>
    <property type="molecule type" value="Genomic_DNA"/>
</dbReference>
<feature type="signal peptide" evidence="1">
    <location>
        <begin position="1"/>
        <end position="18"/>
    </location>
</feature>
<evidence type="ECO:0000313" key="3">
    <source>
        <dbReference type="Proteomes" id="UP000035909"/>
    </source>
</evidence>
<protein>
    <recommendedName>
        <fullName evidence="4">Rap1a immunity protein domain-containing protein</fullName>
    </recommendedName>
</protein>
<dbReference type="Proteomes" id="UP000035909">
    <property type="component" value="Unassembled WGS sequence"/>
</dbReference>
<sequence length="116" mass="12758">MKNWILAIALFFTCHTHAQEVAWTGMKTDRLIVISEQGDKGFQFAMLYILGIADGLEGQRAISRVGPCRVEGTTTNHEIASKILNSVKALDKPKEPAGKVVINAYLSSYCPDSMTQ</sequence>
<reference evidence="2 3" key="1">
    <citation type="submission" date="2015-05" db="EMBL/GenBank/DDBJ databases">
        <title>Photobacterium galathea sp. nov.</title>
        <authorList>
            <person name="Machado H."/>
            <person name="Gram L."/>
        </authorList>
    </citation>
    <scope>NUCLEOTIDE SEQUENCE [LARGE SCALE GENOMIC DNA]</scope>
    <source>
        <strain evidence="2 3">DSM 22954</strain>
    </source>
</reference>
<keyword evidence="1" id="KW-0732">Signal</keyword>
<comment type="caution">
    <text evidence="2">The sequence shown here is derived from an EMBL/GenBank/DDBJ whole genome shotgun (WGS) entry which is preliminary data.</text>
</comment>
<keyword evidence="3" id="KW-1185">Reference proteome</keyword>
<dbReference type="RefSeq" id="WP_047885889.1">
    <property type="nucleotide sequence ID" value="NZ_LDOU01000015.1"/>
</dbReference>
<name>A0A0J1H8K6_9GAMM</name>
<proteinExistence type="predicted"/>
<evidence type="ECO:0000256" key="1">
    <source>
        <dbReference type="SAM" id="SignalP"/>
    </source>
</evidence>
<dbReference type="PATRIC" id="fig|320778.3.peg.3092"/>
<gene>
    <name evidence="2" type="ORF">ABT57_14210</name>
</gene>
<evidence type="ECO:0000313" key="2">
    <source>
        <dbReference type="EMBL" id="KLV07996.1"/>
    </source>
</evidence>
<accession>A0A0J1H8K6</accession>
<dbReference type="AlphaFoldDB" id="A0A0J1H8K6"/>
<evidence type="ECO:0008006" key="4">
    <source>
        <dbReference type="Google" id="ProtNLM"/>
    </source>
</evidence>
<organism evidence="2 3">
    <name type="scientific">Photobacterium ganghwense</name>
    <dbReference type="NCBI Taxonomy" id="320778"/>
    <lineage>
        <taxon>Bacteria</taxon>
        <taxon>Pseudomonadati</taxon>
        <taxon>Pseudomonadota</taxon>
        <taxon>Gammaproteobacteria</taxon>
        <taxon>Vibrionales</taxon>
        <taxon>Vibrionaceae</taxon>
        <taxon>Photobacterium</taxon>
    </lineage>
</organism>
<dbReference type="OrthoDB" id="5829570at2"/>